<feature type="transmembrane region" description="Helical" evidence="1">
    <location>
        <begin position="115"/>
        <end position="132"/>
    </location>
</feature>
<evidence type="ECO:0000256" key="1">
    <source>
        <dbReference type="SAM" id="Phobius"/>
    </source>
</evidence>
<feature type="transmembrane region" description="Helical" evidence="1">
    <location>
        <begin position="54"/>
        <end position="75"/>
    </location>
</feature>
<name>A0A1F7GUH6_9BACT</name>
<reference evidence="2 3" key="1">
    <citation type="journal article" date="2016" name="Nat. Commun.">
        <title>Thousands of microbial genomes shed light on interconnected biogeochemical processes in an aquifer system.</title>
        <authorList>
            <person name="Anantharaman K."/>
            <person name="Brown C.T."/>
            <person name="Hug L.A."/>
            <person name="Sharon I."/>
            <person name="Castelle C.J."/>
            <person name="Probst A.J."/>
            <person name="Thomas B.C."/>
            <person name="Singh A."/>
            <person name="Wilkins M.J."/>
            <person name="Karaoz U."/>
            <person name="Brodie E.L."/>
            <person name="Williams K.H."/>
            <person name="Hubbard S.S."/>
            <person name="Banfield J.F."/>
        </authorList>
    </citation>
    <scope>NUCLEOTIDE SEQUENCE [LARGE SCALE GENOMIC DNA]</scope>
</reference>
<keyword evidence="1" id="KW-0472">Membrane</keyword>
<feature type="transmembrane region" description="Helical" evidence="1">
    <location>
        <begin position="12"/>
        <end position="34"/>
    </location>
</feature>
<dbReference type="AlphaFoldDB" id="A0A1F7GUH6"/>
<sequence length="278" mass="31173">MNNQKNDVLFTQAVPLILTGVIFLILAIILRFYIHTLNIFTDVDLSLNIRLGDVLVGMTIYLKTSVDFAIFIGNLMHAYPGWKNRIAIEIGTAVGNALGTIIVLTIWNFFRNVEILLALMIFIASLVLLRLAEDGFEHALSGNTFNDYFRRFVQFNEVILQRINKIYAPLFNKLIPSMNVQSKAAKASFLSLFVFAFTVPFILGLDDFAGYVPLFKIINVFGFAVGVFLGHMILNIFLFISPNITINVVRNAFISLIGAYVFIGLAIWGISEALHILL</sequence>
<feature type="transmembrane region" description="Helical" evidence="1">
    <location>
        <begin position="87"/>
        <end position="109"/>
    </location>
</feature>
<gene>
    <name evidence="2" type="ORF">A3C24_03980</name>
</gene>
<dbReference type="Proteomes" id="UP000177159">
    <property type="component" value="Unassembled WGS sequence"/>
</dbReference>
<proteinExistence type="predicted"/>
<evidence type="ECO:0000313" key="3">
    <source>
        <dbReference type="Proteomes" id="UP000177159"/>
    </source>
</evidence>
<dbReference type="EMBL" id="MFZM01000043">
    <property type="protein sequence ID" value="OGK22454.1"/>
    <property type="molecule type" value="Genomic_DNA"/>
</dbReference>
<evidence type="ECO:0000313" key="2">
    <source>
        <dbReference type="EMBL" id="OGK22454.1"/>
    </source>
</evidence>
<feature type="transmembrane region" description="Helical" evidence="1">
    <location>
        <begin position="187"/>
        <end position="205"/>
    </location>
</feature>
<feature type="transmembrane region" description="Helical" evidence="1">
    <location>
        <begin position="252"/>
        <end position="271"/>
    </location>
</feature>
<keyword evidence="1" id="KW-0812">Transmembrane</keyword>
<keyword evidence="1" id="KW-1133">Transmembrane helix</keyword>
<organism evidence="2 3">
    <name type="scientific">Candidatus Roizmanbacteria bacterium RIFCSPHIGHO2_02_FULL_37_24</name>
    <dbReference type="NCBI Taxonomy" id="1802037"/>
    <lineage>
        <taxon>Bacteria</taxon>
        <taxon>Candidatus Roizmaniibacteriota</taxon>
    </lineage>
</organism>
<feature type="transmembrane region" description="Helical" evidence="1">
    <location>
        <begin position="217"/>
        <end position="240"/>
    </location>
</feature>
<accession>A0A1F7GUH6</accession>
<comment type="caution">
    <text evidence="2">The sequence shown here is derived from an EMBL/GenBank/DDBJ whole genome shotgun (WGS) entry which is preliminary data.</text>
</comment>
<protein>
    <submittedName>
        <fullName evidence="2">Uncharacterized protein</fullName>
    </submittedName>
</protein>